<comment type="caution">
    <text evidence="6">The sequence shown here is derived from an EMBL/GenBank/DDBJ whole genome shotgun (WGS) entry which is preliminary data.</text>
</comment>
<name>A0A8T4C784_9ARCH</name>
<sequence>MADKENKVGLVHIFATHNNTIILLTDLTGAETLAKCSGGVVVKTQHKEGSPYAAMKIAETIAQKAREKGISTVHVRVRAKGGIRPRNPGQGAEAAIRSLTRNGMRIISIENVTPTPHDGTRKKKKHRSKKV</sequence>
<keyword evidence="4" id="KW-0694">RNA-binding</keyword>
<dbReference type="GO" id="GO:1990904">
    <property type="term" value="C:ribonucleoprotein complex"/>
    <property type="evidence" value="ECO:0007669"/>
    <property type="project" value="UniProtKB-KW"/>
</dbReference>
<evidence type="ECO:0000256" key="4">
    <source>
        <dbReference type="HAMAP-Rule" id="MF_01310"/>
    </source>
</evidence>
<dbReference type="SUPFAM" id="SSF53137">
    <property type="entry name" value="Translational machinery components"/>
    <property type="match status" value="1"/>
</dbReference>
<dbReference type="NCBIfam" id="NF007176">
    <property type="entry name" value="PRK09607.1"/>
    <property type="match status" value="1"/>
</dbReference>
<comment type="similarity">
    <text evidence="1 4">Belongs to the universal ribosomal protein uS11 family.</text>
</comment>
<accession>A0A8T4C784</accession>
<evidence type="ECO:0000256" key="5">
    <source>
        <dbReference type="SAM" id="MobiDB-lite"/>
    </source>
</evidence>
<keyword evidence="3 4" id="KW-0687">Ribonucleoprotein</keyword>
<organism evidence="6 7">
    <name type="scientific">Candidatus Iainarchaeum sp</name>
    <dbReference type="NCBI Taxonomy" id="3101447"/>
    <lineage>
        <taxon>Archaea</taxon>
        <taxon>Candidatus Iainarchaeota</taxon>
        <taxon>Candidatus Iainarchaeia</taxon>
        <taxon>Candidatus Iainarchaeales</taxon>
        <taxon>Candidatus Iainarchaeaceae</taxon>
        <taxon>Candidatus Iainarchaeum</taxon>
    </lineage>
</organism>
<dbReference type="InterPro" id="IPR036967">
    <property type="entry name" value="Ribosomal_uS11_sf"/>
</dbReference>
<evidence type="ECO:0000313" key="7">
    <source>
        <dbReference type="Proteomes" id="UP000774699"/>
    </source>
</evidence>
<comment type="subunit">
    <text evidence="4">Part of the 30S ribosomal subunit.</text>
</comment>
<proteinExistence type="inferred from homology"/>
<dbReference type="AlphaFoldDB" id="A0A8T4C784"/>
<evidence type="ECO:0000256" key="1">
    <source>
        <dbReference type="ARBA" id="ARBA00006194"/>
    </source>
</evidence>
<reference evidence="6" key="1">
    <citation type="submission" date="2019-03" db="EMBL/GenBank/DDBJ databases">
        <title>Lake Tanganyika Metagenome-Assembled Genomes (MAGs).</title>
        <authorList>
            <person name="Tran P."/>
        </authorList>
    </citation>
    <scope>NUCLEOTIDE SEQUENCE</scope>
    <source>
        <strain evidence="6">M_DeepCast_50m_m2_156</strain>
    </source>
</reference>
<dbReference type="PIRSF" id="PIRSF002131">
    <property type="entry name" value="Ribosomal_S11"/>
    <property type="match status" value="1"/>
</dbReference>
<feature type="region of interest" description="Disordered" evidence="5">
    <location>
        <begin position="110"/>
        <end position="131"/>
    </location>
</feature>
<dbReference type="GO" id="GO:0005840">
    <property type="term" value="C:ribosome"/>
    <property type="evidence" value="ECO:0007669"/>
    <property type="project" value="UniProtKB-KW"/>
</dbReference>
<dbReference type="GO" id="GO:0003735">
    <property type="term" value="F:structural constituent of ribosome"/>
    <property type="evidence" value="ECO:0007669"/>
    <property type="project" value="InterPro"/>
</dbReference>
<evidence type="ECO:0000256" key="2">
    <source>
        <dbReference type="ARBA" id="ARBA00022980"/>
    </source>
</evidence>
<dbReference type="InterPro" id="IPR001971">
    <property type="entry name" value="Ribosomal_uS11"/>
</dbReference>
<dbReference type="GO" id="GO:0006412">
    <property type="term" value="P:translation"/>
    <property type="evidence" value="ECO:0007669"/>
    <property type="project" value="UniProtKB-UniRule"/>
</dbReference>
<dbReference type="PANTHER" id="PTHR11759">
    <property type="entry name" value="40S RIBOSOMAL PROTEIN S14/30S RIBOSOMAL PROTEIN S11"/>
    <property type="match status" value="1"/>
</dbReference>
<keyword evidence="2 4" id="KW-0689">Ribosomal protein</keyword>
<dbReference type="EMBL" id="VGJJ01000002">
    <property type="protein sequence ID" value="MBM3281810.1"/>
    <property type="molecule type" value="Genomic_DNA"/>
</dbReference>
<keyword evidence="4" id="KW-0699">rRNA-binding</keyword>
<comment type="function">
    <text evidence="4">Located on the platform of the 30S subunit.</text>
</comment>
<evidence type="ECO:0000313" key="6">
    <source>
        <dbReference type="EMBL" id="MBM3281810.1"/>
    </source>
</evidence>
<dbReference type="Gene3D" id="3.30.420.80">
    <property type="entry name" value="Ribosomal protein S11"/>
    <property type="match status" value="1"/>
</dbReference>
<dbReference type="Pfam" id="PF00411">
    <property type="entry name" value="Ribosomal_S11"/>
    <property type="match status" value="1"/>
</dbReference>
<dbReference type="GO" id="GO:0019843">
    <property type="term" value="F:rRNA binding"/>
    <property type="evidence" value="ECO:0007669"/>
    <property type="project" value="UniProtKB-UniRule"/>
</dbReference>
<protein>
    <recommendedName>
        <fullName evidence="4">Small ribosomal subunit protein uS11</fullName>
    </recommendedName>
</protein>
<feature type="compositionally biased region" description="Basic residues" evidence="5">
    <location>
        <begin position="120"/>
        <end position="131"/>
    </location>
</feature>
<evidence type="ECO:0000256" key="3">
    <source>
        <dbReference type="ARBA" id="ARBA00023274"/>
    </source>
</evidence>
<dbReference type="Proteomes" id="UP000774699">
    <property type="component" value="Unassembled WGS sequence"/>
</dbReference>
<gene>
    <name evidence="4" type="primary">rps11</name>
    <name evidence="6" type="ORF">FJY86_00520</name>
</gene>
<dbReference type="HAMAP" id="MF_01310">
    <property type="entry name" value="Ribosomal_uS11"/>
    <property type="match status" value="1"/>
</dbReference>